<dbReference type="Proteomes" id="UP000049685">
    <property type="component" value="Unassembled WGS sequence"/>
</dbReference>
<feature type="transmembrane region" description="Helical" evidence="1">
    <location>
        <begin position="39"/>
        <end position="60"/>
    </location>
</feature>
<dbReference type="eggNOG" id="COG2155">
    <property type="taxonomic scope" value="Bacteria"/>
</dbReference>
<organism evidence="4 6">
    <name type="scientific">Paraclostridium sordellii</name>
    <name type="common">Clostridium sordellii</name>
    <dbReference type="NCBI Taxonomy" id="1505"/>
    <lineage>
        <taxon>Bacteria</taxon>
        <taxon>Bacillati</taxon>
        <taxon>Bacillota</taxon>
        <taxon>Clostridia</taxon>
        <taxon>Peptostreptococcales</taxon>
        <taxon>Peptostreptococcaceae</taxon>
        <taxon>Paraclostridium</taxon>
    </lineage>
</organism>
<dbReference type="GeneID" id="97538054"/>
<dbReference type="EMBL" id="LN679998">
    <property type="protein sequence ID" value="CEJ74335.1"/>
    <property type="molecule type" value="Genomic_DNA"/>
</dbReference>
<keyword evidence="1" id="KW-0812">Transmembrane</keyword>
<evidence type="ECO:0000313" key="5">
    <source>
        <dbReference type="Proteomes" id="UP000032811"/>
    </source>
</evidence>
<name>A0A0A1SJ31_PARSO</name>
<evidence type="ECO:0000256" key="1">
    <source>
        <dbReference type="SAM" id="Phobius"/>
    </source>
</evidence>
<protein>
    <submittedName>
        <fullName evidence="4">Membrane protein</fullName>
    </submittedName>
</protein>
<reference evidence="6 7" key="2">
    <citation type="submission" date="2015-01" db="EMBL/GenBank/DDBJ databases">
        <authorList>
            <person name="Aslett A.Martin."/>
            <person name="De Silva Nishadi"/>
        </authorList>
    </citation>
    <scope>NUCLEOTIDE SEQUENCE [LARGE SCALE GENOMIC DNA]</scope>
    <source>
        <strain evidence="4 6">R28058</strain>
        <strain evidence="7">UMC4404</strain>
    </source>
</reference>
<evidence type="ECO:0000313" key="2">
    <source>
        <dbReference type="EMBL" id="CEJ74335.1"/>
    </source>
</evidence>
<reference evidence="3" key="1">
    <citation type="submission" date="2015-01" db="EMBL/GenBank/DDBJ databases">
        <authorList>
            <person name="Aslett M.A."/>
            <person name="De Silva N."/>
        </authorList>
    </citation>
    <scope>NUCLEOTIDE SEQUENCE</scope>
    <source>
        <strain evidence="2 5">ATCC9714</strain>
        <strain evidence="3">UMC4404</strain>
    </source>
</reference>
<dbReference type="Proteomes" id="UP000032811">
    <property type="component" value="Chromosome 1"/>
</dbReference>
<dbReference type="EMBL" id="CDNY01000029">
    <property type="protein sequence ID" value="CEN31821.1"/>
    <property type="molecule type" value="Genomic_DNA"/>
</dbReference>
<evidence type="ECO:0000313" key="7">
    <source>
        <dbReference type="Proteomes" id="UP000049685"/>
    </source>
</evidence>
<dbReference type="Proteomes" id="UP000049127">
    <property type="component" value="Unassembled WGS sequence"/>
</dbReference>
<accession>A0A0A1SJ31</accession>
<dbReference type="KEGG" id="psor:RSJ16_12300"/>
<evidence type="ECO:0000313" key="6">
    <source>
        <dbReference type="Proteomes" id="UP000049127"/>
    </source>
</evidence>
<evidence type="ECO:0000313" key="3">
    <source>
        <dbReference type="EMBL" id="CEN31821.1"/>
    </source>
</evidence>
<dbReference type="PANTHER" id="PTHR37304:SF1">
    <property type="entry name" value="MEMBRANE PROTEIN"/>
    <property type="match status" value="1"/>
</dbReference>
<dbReference type="PATRIC" id="fig|1505.7.peg.2148"/>
<keyword evidence="5" id="KW-1185">Reference proteome</keyword>
<dbReference type="OrthoDB" id="9812136at2"/>
<keyword evidence="1" id="KW-0472">Membrane</keyword>
<evidence type="ECO:0000313" key="4">
    <source>
        <dbReference type="EMBL" id="CEQ04193.1"/>
    </source>
</evidence>
<keyword evidence="1" id="KW-1133">Transmembrane helix</keyword>
<feature type="transmembrane region" description="Helical" evidence="1">
    <location>
        <begin position="7"/>
        <end position="33"/>
    </location>
</feature>
<proteinExistence type="predicted"/>
<dbReference type="Pfam" id="PF04070">
    <property type="entry name" value="DUF378"/>
    <property type="match status" value="1"/>
</dbReference>
<dbReference type="PANTHER" id="PTHR37304">
    <property type="entry name" value="MEMBRANE PROTEIN-RELATED"/>
    <property type="match status" value="1"/>
</dbReference>
<dbReference type="EMBL" id="CEKZ01000003">
    <property type="protein sequence ID" value="CEQ04193.1"/>
    <property type="molecule type" value="Genomic_DNA"/>
</dbReference>
<sequence>MLLKQISLILVIIGAINWGSIGLFQLDLVGYLFGGTYSMISRTIFVLVGLAGLYSIYTLANLKENTHK</sequence>
<gene>
    <name evidence="2" type="ORF">ATCC9714_22231</name>
    <name evidence="4" type="ORF">R28058_19261</name>
    <name evidence="3" type="ORF">UMC4404_30071</name>
</gene>
<dbReference type="AlphaFoldDB" id="A0A0A1SJ31"/>
<dbReference type="RefSeq" id="WP_021128001.1">
    <property type="nucleotide sequence ID" value="NZ_BDJI01000002.1"/>
</dbReference>
<dbReference type="InterPro" id="IPR007211">
    <property type="entry name" value="DUF378"/>
</dbReference>